<gene>
    <name evidence="2" type="ORF">SLEP1_g31062</name>
</gene>
<accession>A0AAV5K7C1</accession>
<evidence type="ECO:0000256" key="1">
    <source>
        <dbReference type="SAM" id="MobiDB-lite"/>
    </source>
</evidence>
<evidence type="ECO:0000313" key="2">
    <source>
        <dbReference type="EMBL" id="GKV21028.1"/>
    </source>
</evidence>
<feature type="region of interest" description="Disordered" evidence="1">
    <location>
        <begin position="24"/>
        <end position="53"/>
    </location>
</feature>
<keyword evidence="3" id="KW-1185">Reference proteome</keyword>
<dbReference type="AlphaFoldDB" id="A0AAV5K7C1"/>
<sequence>MASQQRSLLTPRCFQLQQQQVSQLSIHERQQQPPQLQQQRMGKPKIPSGISRS</sequence>
<dbReference type="EMBL" id="BPVZ01000056">
    <property type="protein sequence ID" value="GKV21028.1"/>
    <property type="molecule type" value="Genomic_DNA"/>
</dbReference>
<proteinExistence type="predicted"/>
<dbReference type="Proteomes" id="UP001054252">
    <property type="component" value="Unassembled WGS sequence"/>
</dbReference>
<name>A0AAV5K7C1_9ROSI</name>
<feature type="compositionally biased region" description="Low complexity" evidence="1">
    <location>
        <begin position="24"/>
        <end position="39"/>
    </location>
</feature>
<comment type="caution">
    <text evidence="2">The sequence shown here is derived from an EMBL/GenBank/DDBJ whole genome shotgun (WGS) entry which is preliminary data.</text>
</comment>
<reference evidence="2 3" key="1">
    <citation type="journal article" date="2021" name="Commun. Biol.">
        <title>The genome of Shorea leprosula (Dipterocarpaceae) highlights the ecological relevance of drought in aseasonal tropical rainforests.</title>
        <authorList>
            <person name="Ng K.K.S."/>
            <person name="Kobayashi M.J."/>
            <person name="Fawcett J.A."/>
            <person name="Hatakeyama M."/>
            <person name="Paape T."/>
            <person name="Ng C.H."/>
            <person name="Ang C.C."/>
            <person name="Tnah L.H."/>
            <person name="Lee C.T."/>
            <person name="Nishiyama T."/>
            <person name="Sese J."/>
            <person name="O'Brien M.J."/>
            <person name="Copetti D."/>
            <person name="Mohd Noor M.I."/>
            <person name="Ong R.C."/>
            <person name="Putra M."/>
            <person name="Sireger I.Z."/>
            <person name="Indrioko S."/>
            <person name="Kosugi Y."/>
            <person name="Izuno A."/>
            <person name="Isagi Y."/>
            <person name="Lee S.L."/>
            <person name="Shimizu K.K."/>
        </authorList>
    </citation>
    <scope>NUCLEOTIDE SEQUENCE [LARGE SCALE GENOMIC DNA]</scope>
    <source>
        <strain evidence="2">214</strain>
    </source>
</reference>
<evidence type="ECO:0000313" key="3">
    <source>
        <dbReference type="Proteomes" id="UP001054252"/>
    </source>
</evidence>
<organism evidence="2 3">
    <name type="scientific">Rubroshorea leprosula</name>
    <dbReference type="NCBI Taxonomy" id="152421"/>
    <lineage>
        <taxon>Eukaryota</taxon>
        <taxon>Viridiplantae</taxon>
        <taxon>Streptophyta</taxon>
        <taxon>Embryophyta</taxon>
        <taxon>Tracheophyta</taxon>
        <taxon>Spermatophyta</taxon>
        <taxon>Magnoliopsida</taxon>
        <taxon>eudicotyledons</taxon>
        <taxon>Gunneridae</taxon>
        <taxon>Pentapetalae</taxon>
        <taxon>rosids</taxon>
        <taxon>malvids</taxon>
        <taxon>Malvales</taxon>
        <taxon>Dipterocarpaceae</taxon>
        <taxon>Rubroshorea</taxon>
    </lineage>
</organism>
<protein>
    <submittedName>
        <fullName evidence="2">Uncharacterized protein</fullName>
    </submittedName>
</protein>